<evidence type="ECO:0000313" key="1">
    <source>
        <dbReference type="EMBL" id="EHQ24338.1"/>
    </source>
</evidence>
<dbReference type="eggNOG" id="ENOG503363R">
    <property type="taxonomic scope" value="Bacteria"/>
</dbReference>
<dbReference type="AlphaFoldDB" id="H1YES1"/>
<reference evidence="1" key="1">
    <citation type="submission" date="2011-09" db="EMBL/GenBank/DDBJ databases">
        <title>The permanent draft genome of Mucilaginibacter paludis DSM 18603.</title>
        <authorList>
            <consortium name="US DOE Joint Genome Institute (JGI-PGF)"/>
            <person name="Lucas S."/>
            <person name="Han J."/>
            <person name="Lapidus A."/>
            <person name="Bruce D."/>
            <person name="Goodwin L."/>
            <person name="Pitluck S."/>
            <person name="Peters L."/>
            <person name="Kyrpides N."/>
            <person name="Mavromatis K."/>
            <person name="Ivanova N."/>
            <person name="Mikhailova N."/>
            <person name="Held B."/>
            <person name="Detter J.C."/>
            <person name="Tapia R."/>
            <person name="Han C."/>
            <person name="Land M."/>
            <person name="Hauser L."/>
            <person name="Markowitz V."/>
            <person name="Cheng J.-F."/>
            <person name="Hugenholtz P."/>
            <person name="Woyke T."/>
            <person name="Wu D."/>
            <person name="Tindall B."/>
            <person name="Brambilla E."/>
            <person name="Klenk H.-P."/>
            <person name="Eisen J.A."/>
        </authorList>
    </citation>
    <scope>NUCLEOTIDE SEQUENCE [LARGE SCALE GENOMIC DNA]</scope>
    <source>
        <strain evidence="1">DSM 18603</strain>
    </source>
</reference>
<name>H1YES1_9SPHI</name>
<dbReference type="OrthoDB" id="982004at2"/>
<organism evidence="1 2">
    <name type="scientific">Mucilaginibacter paludis DSM 18603</name>
    <dbReference type="NCBI Taxonomy" id="714943"/>
    <lineage>
        <taxon>Bacteria</taxon>
        <taxon>Pseudomonadati</taxon>
        <taxon>Bacteroidota</taxon>
        <taxon>Sphingobacteriia</taxon>
        <taxon>Sphingobacteriales</taxon>
        <taxon>Sphingobacteriaceae</taxon>
        <taxon>Mucilaginibacter</taxon>
    </lineage>
</organism>
<dbReference type="HOGENOM" id="CLU_1359128_0_0_10"/>
<sequence length="201" mass="23649">MKRIDLDSIIEFWNWFKSISKNLLLEPARIDLISQIDSRISKIGRFDWEIGPWEDNAYYFAISPNLDSVKLEFTREFIRNAPKCFGWHFLPSKPPKSDWQGKWKMKNEMGNEILVDSSNWEYILYEFEDETFDMDIMINGIDGDDNVVNTAIDIALTGYLGEETFMRLIKNIKIVSSFEESYPNKATLVKHIKKHIESILH</sequence>
<dbReference type="EMBL" id="CM001403">
    <property type="protein sequence ID" value="EHQ24338.1"/>
    <property type="molecule type" value="Genomic_DNA"/>
</dbReference>
<accession>H1YES1</accession>
<dbReference type="STRING" id="714943.Mucpa_0138"/>
<gene>
    <name evidence="1" type="ORF">Mucpa_0138</name>
</gene>
<proteinExistence type="predicted"/>
<protein>
    <submittedName>
        <fullName evidence="1">Uncharacterized protein</fullName>
    </submittedName>
</protein>
<evidence type="ECO:0000313" key="2">
    <source>
        <dbReference type="Proteomes" id="UP000002774"/>
    </source>
</evidence>
<dbReference type="RefSeq" id="WP_008503879.1">
    <property type="nucleotide sequence ID" value="NZ_CM001403.1"/>
</dbReference>
<keyword evidence="2" id="KW-1185">Reference proteome</keyword>
<dbReference type="Proteomes" id="UP000002774">
    <property type="component" value="Chromosome"/>
</dbReference>